<feature type="transmembrane region" description="Helical" evidence="7">
    <location>
        <begin position="319"/>
        <end position="335"/>
    </location>
</feature>
<feature type="transmembrane region" description="Helical" evidence="7">
    <location>
        <begin position="182"/>
        <end position="203"/>
    </location>
</feature>
<evidence type="ECO:0000256" key="3">
    <source>
        <dbReference type="ARBA" id="ARBA00022448"/>
    </source>
</evidence>
<keyword evidence="9" id="KW-1185">Reference proteome</keyword>
<protein>
    <submittedName>
        <fullName evidence="8">S29A1 protein</fullName>
    </submittedName>
</protein>
<dbReference type="NCBIfam" id="TIGR00939">
    <property type="entry name" value="2a57"/>
    <property type="match status" value="1"/>
</dbReference>
<evidence type="ECO:0000256" key="2">
    <source>
        <dbReference type="ARBA" id="ARBA00007965"/>
    </source>
</evidence>
<dbReference type="GO" id="GO:0015213">
    <property type="term" value="F:uridine transmembrane transporter activity"/>
    <property type="evidence" value="ECO:0007669"/>
    <property type="project" value="UniProtKB-ARBA"/>
</dbReference>
<dbReference type="InterPro" id="IPR002259">
    <property type="entry name" value="Eqnu_transpt"/>
</dbReference>
<dbReference type="InterPro" id="IPR034764">
    <property type="entry name" value="ENT1/ENT2"/>
</dbReference>
<dbReference type="PANTHER" id="PTHR10332:SF9">
    <property type="entry name" value="EQUILIBRATIVE NUCLEOSIDE TRANSPORTER 1"/>
    <property type="match status" value="1"/>
</dbReference>
<feature type="non-terminal residue" evidence="8">
    <location>
        <position position="451"/>
    </location>
</feature>
<dbReference type="Proteomes" id="UP000574528">
    <property type="component" value="Unassembled WGS sequence"/>
</dbReference>
<feature type="transmembrane region" description="Helical" evidence="7">
    <location>
        <begin position="60"/>
        <end position="79"/>
    </location>
</feature>
<dbReference type="AlphaFoldDB" id="A0A7K9BPR1"/>
<comment type="caution">
    <text evidence="8">The sequence shown here is derived from an EMBL/GenBank/DDBJ whole genome shotgun (WGS) entry which is preliminary data.</text>
</comment>
<dbReference type="OrthoDB" id="46396at2759"/>
<evidence type="ECO:0000256" key="6">
    <source>
        <dbReference type="ARBA" id="ARBA00023136"/>
    </source>
</evidence>
<dbReference type="PRINTS" id="PR01130">
    <property type="entry name" value="DERENTRNSPRT"/>
</dbReference>
<keyword evidence="6 7" id="KW-0472">Membrane</keyword>
<keyword evidence="4 7" id="KW-0812">Transmembrane</keyword>
<feature type="transmembrane region" description="Helical" evidence="7">
    <location>
        <begin position="389"/>
        <end position="413"/>
    </location>
</feature>
<feature type="non-terminal residue" evidence="8">
    <location>
        <position position="1"/>
    </location>
</feature>
<sequence>RYKAVWLIFFILGLGTLLPWNFFMTAREYFIGRLADPEMSRSSNQTTFPTSYLQSMFDNFMTLCAMVPLLIFTCLNSFIHQRIPQQIRISGSLVAIGLVFLVTAIMVKVAMEPLPFFVFTMISIVFINSFGAILQSSLFGLAGLLPASYTAPIMSGQGLAGTFAALAMIFSIAIGAQQPESFIGYFTTACVAIVLAIFSYILLPHMDFFRYYSMKDKTEYHVYNAELETKRDLIKKGHSFLRSALLFMCLSADEPNGMEQNNSKIIPVHNPDEKPSVIAIFKKLWVMAVSVCFVFTVTIGVFPSITANVSTVLGDGNKWGLYFIPVSCFLLFNVFDWTGRSLTALFTWPGKDSCLLPVFVALRVIFIPLFMLCNVQPRDYLPVVFSHDAWYIIFMIIFSISNGYLASLCMCFGPKKVLAHEAETAGAVMTFFLSLGLALGAAVSFLFRMLI</sequence>
<evidence type="ECO:0000313" key="8">
    <source>
        <dbReference type="EMBL" id="NXG42303.1"/>
    </source>
</evidence>
<feature type="transmembrane region" description="Helical" evidence="7">
    <location>
        <begin position="284"/>
        <end position="307"/>
    </location>
</feature>
<dbReference type="PANTHER" id="PTHR10332">
    <property type="entry name" value="EQUILIBRATIVE NUCLEOSIDE TRANSPORTER"/>
    <property type="match status" value="1"/>
</dbReference>
<feature type="transmembrane region" description="Helical" evidence="7">
    <location>
        <begin position="5"/>
        <end position="23"/>
    </location>
</feature>
<feature type="transmembrane region" description="Helical" evidence="7">
    <location>
        <begin position="157"/>
        <end position="176"/>
    </location>
</feature>
<evidence type="ECO:0000313" key="9">
    <source>
        <dbReference type="Proteomes" id="UP000574528"/>
    </source>
</evidence>
<accession>A0A7K9BPR1</accession>
<dbReference type="GO" id="GO:0016323">
    <property type="term" value="C:basolateral plasma membrane"/>
    <property type="evidence" value="ECO:0007669"/>
    <property type="project" value="UniProtKB-SubCell"/>
</dbReference>
<proteinExistence type="inferred from homology"/>
<feature type="transmembrane region" description="Helical" evidence="7">
    <location>
        <begin position="116"/>
        <end position="145"/>
    </location>
</feature>
<dbReference type="Pfam" id="PF01733">
    <property type="entry name" value="Nucleoside_tran"/>
    <property type="match status" value="1"/>
</dbReference>
<gene>
    <name evidence="8" type="primary">Slc29a1</name>
    <name evidence="8" type="ORF">PSIHAE_R00573</name>
</gene>
<reference evidence="8 9" key="1">
    <citation type="submission" date="2019-09" db="EMBL/GenBank/DDBJ databases">
        <title>Bird 10,000 Genomes (B10K) Project - Family phase.</title>
        <authorList>
            <person name="Zhang G."/>
        </authorList>
    </citation>
    <scope>NUCLEOTIDE SEQUENCE [LARGE SCALE GENOMIC DNA]</scope>
    <source>
        <strain evidence="8">B10K-DU-001-24</strain>
        <tissue evidence="8">Muscle</tissue>
    </source>
</reference>
<keyword evidence="5 7" id="KW-1133">Transmembrane helix</keyword>
<evidence type="ECO:0000256" key="7">
    <source>
        <dbReference type="SAM" id="Phobius"/>
    </source>
</evidence>
<name>A0A7K9BPR1_9PICI</name>
<evidence type="ECO:0000256" key="5">
    <source>
        <dbReference type="ARBA" id="ARBA00022989"/>
    </source>
</evidence>
<comment type="similarity">
    <text evidence="2">Belongs to the SLC29A/ENT transporter (TC 2.A.57) family.</text>
</comment>
<feature type="transmembrane region" description="Helical" evidence="7">
    <location>
        <begin position="91"/>
        <end position="110"/>
    </location>
</feature>
<evidence type="ECO:0000256" key="1">
    <source>
        <dbReference type="ARBA" id="ARBA00004554"/>
    </source>
</evidence>
<feature type="transmembrane region" description="Helical" evidence="7">
    <location>
        <begin position="425"/>
        <end position="447"/>
    </location>
</feature>
<feature type="transmembrane region" description="Helical" evidence="7">
    <location>
        <begin position="355"/>
        <end position="377"/>
    </location>
</feature>
<keyword evidence="3" id="KW-0813">Transport</keyword>
<dbReference type="EMBL" id="VWZI01003021">
    <property type="protein sequence ID" value="NXG42303.1"/>
    <property type="molecule type" value="Genomic_DNA"/>
</dbReference>
<comment type="subcellular location">
    <subcellularLocation>
        <location evidence="1">Basolateral cell membrane</location>
        <topology evidence="1">Multi-pass membrane protein</topology>
    </subcellularLocation>
</comment>
<organism evidence="8 9">
    <name type="scientific">Psilopogon haemacephalus</name>
    <name type="common">coppersmith barbet</name>
    <dbReference type="NCBI Taxonomy" id="2585815"/>
    <lineage>
        <taxon>Eukaryota</taxon>
        <taxon>Metazoa</taxon>
        <taxon>Chordata</taxon>
        <taxon>Craniata</taxon>
        <taxon>Vertebrata</taxon>
        <taxon>Euteleostomi</taxon>
        <taxon>Archelosauria</taxon>
        <taxon>Archosauria</taxon>
        <taxon>Dinosauria</taxon>
        <taxon>Saurischia</taxon>
        <taxon>Theropoda</taxon>
        <taxon>Coelurosauria</taxon>
        <taxon>Aves</taxon>
        <taxon>Neognathae</taxon>
        <taxon>Neoaves</taxon>
        <taxon>Telluraves</taxon>
        <taxon>Coraciimorphae</taxon>
        <taxon>Piciformes</taxon>
        <taxon>Megalaimidae</taxon>
        <taxon>Psilopogon</taxon>
    </lineage>
</organism>
<dbReference type="PIRSF" id="PIRSF016379">
    <property type="entry name" value="ENT"/>
    <property type="match status" value="1"/>
</dbReference>
<evidence type="ECO:0000256" key="4">
    <source>
        <dbReference type="ARBA" id="ARBA00022692"/>
    </source>
</evidence>